<dbReference type="InterPro" id="IPR025459">
    <property type="entry name" value="DUF4279"/>
</dbReference>
<dbReference type="EMBL" id="CP089984">
    <property type="protein sequence ID" value="WXB15269.1"/>
    <property type="molecule type" value="Genomic_DNA"/>
</dbReference>
<dbReference type="RefSeq" id="WP_394824894.1">
    <property type="nucleotide sequence ID" value="NZ_CP089984.1"/>
</dbReference>
<dbReference type="Proteomes" id="UP001370348">
    <property type="component" value="Chromosome"/>
</dbReference>
<evidence type="ECO:0000313" key="2">
    <source>
        <dbReference type="Proteomes" id="UP001370348"/>
    </source>
</evidence>
<evidence type="ECO:0000313" key="1">
    <source>
        <dbReference type="EMBL" id="WXB15269.1"/>
    </source>
</evidence>
<keyword evidence="2" id="KW-1185">Reference proteome</keyword>
<accession>A0ABZ2M097</accession>
<gene>
    <name evidence="1" type="ORF">LZC94_46545</name>
</gene>
<name>A0ABZ2M097_9BACT</name>
<organism evidence="1 2">
    <name type="scientific">Pendulispora albinea</name>
    <dbReference type="NCBI Taxonomy" id="2741071"/>
    <lineage>
        <taxon>Bacteria</taxon>
        <taxon>Pseudomonadati</taxon>
        <taxon>Myxococcota</taxon>
        <taxon>Myxococcia</taxon>
        <taxon>Myxococcales</taxon>
        <taxon>Sorangiineae</taxon>
        <taxon>Pendulisporaceae</taxon>
        <taxon>Pendulispora</taxon>
    </lineage>
</organism>
<proteinExistence type="predicted"/>
<dbReference type="Pfam" id="PF14106">
    <property type="entry name" value="DUF4279"/>
    <property type="match status" value="2"/>
</dbReference>
<protein>
    <submittedName>
        <fullName evidence="1">DUF4279 domain-containing protein</fullName>
    </submittedName>
</protein>
<reference evidence="1 2" key="1">
    <citation type="submission" date="2021-12" db="EMBL/GenBank/DDBJ databases">
        <title>Discovery of the Pendulisporaceae a myxobacterial family with distinct sporulation behavior and unique specialized metabolism.</title>
        <authorList>
            <person name="Garcia R."/>
            <person name="Popoff A."/>
            <person name="Bader C.D."/>
            <person name="Loehr J."/>
            <person name="Walesch S."/>
            <person name="Walt C."/>
            <person name="Boldt J."/>
            <person name="Bunk B."/>
            <person name="Haeckl F.J.F.P.J."/>
            <person name="Gunesch A.P."/>
            <person name="Birkelbach J."/>
            <person name="Nuebel U."/>
            <person name="Pietschmann T."/>
            <person name="Bach T."/>
            <person name="Mueller R."/>
        </authorList>
    </citation>
    <scope>NUCLEOTIDE SEQUENCE [LARGE SCALE GENOMIC DNA]</scope>
    <source>
        <strain evidence="1 2">MSr11954</strain>
    </source>
</reference>
<sequence length="284" mass="31037">MPESDRSNAEGCSVALIVSGPHVDPDEITNRVGLEPTFTRRVGDRLPSGNRSIERGLWKLSIDGPTPVGAPKLASELARTLLGRLPTTPEASSQLHRDGDVAMGFVFGLAPLLTFSYELDAAVVQRLAELGASLEFYLLDGSEKPPGRRFGSSDGQYTVEVRIHGKDLDPGDVTRALGLEPTLSRRAGEPSTRGAKRVCPEGVWCFGVVREGLAEMNELARELFDRFPVGSDAWAKLCREHAVEVRFSFIVGTSTGHFDLDTEMVRKLATFGHSLVFSFFDFEE</sequence>